<protein>
    <submittedName>
        <fullName evidence="1">Protein BZZ1</fullName>
    </submittedName>
</protein>
<dbReference type="Proteomes" id="UP001145114">
    <property type="component" value="Unassembled WGS sequence"/>
</dbReference>
<evidence type="ECO:0000313" key="1">
    <source>
        <dbReference type="EMBL" id="KAJ1678488.1"/>
    </source>
</evidence>
<dbReference type="EMBL" id="JAMZIH010001116">
    <property type="protein sequence ID" value="KAJ1678488.1"/>
    <property type="molecule type" value="Genomic_DNA"/>
</dbReference>
<sequence length="222" mass="23693">MLAASRGGPPSLPNRTNSLDIPKASKSPAPVPSRASKPRSRSPSVASIYVVPVQKPGAVASLGIMPEEPRSEGGGAGKLMKVLADYSGEGEMYLTVRAGNKVMTVEDDDYNWPGWSYVEKDGRRGLVPSDYLELVPSSLSSAVPPPVSHPSNHTSAFQPTAKNMHKSARVLYDYSGDANEGVLTIRQGDIVKVVDPDVGPGWVEAMLNDTTGLIPESYIEYI</sequence>
<gene>
    <name evidence="1" type="primary">bzz1_2</name>
    <name evidence="1" type="ORF">EV182_003947</name>
</gene>
<name>A0ACC1HTR4_9FUNG</name>
<keyword evidence="2" id="KW-1185">Reference proteome</keyword>
<organism evidence="1 2">
    <name type="scientific">Spiromyces aspiralis</name>
    <dbReference type="NCBI Taxonomy" id="68401"/>
    <lineage>
        <taxon>Eukaryota</taxon>
        <taxon>Fungi</taxon>
        <taxon>Fungi incertae sedis</taxon>
        <taxon>Zoopagomycota</taxon>
        <taxon>Kickxellomycotina</taxon>
        <taxon>Kickxellomycetes</taxon>
        <taxon>Kickxellales</taxon>
        <taxon>Kickxellaceae</taxon>
        <taxon>Spiromyces</taxon>
    </lineage>
</organism>
<evidence type="ECO:0000313" key="2">
    <source>
        <dbReference type="Proteomes" id="UP001145114"/>
    </source>
</evidence>
<accession>A0ACC1HTR4</accession>
<comment type="caution">
    <text evidence="1">The sequence shown here is derived from an EMBL/GenBank/DDBJ whole genome shotgun (WGS) entry which is preliminary data.</text>
</comment>
<reference evidence="1" key="1">
    <citation type="submission" date="2022-06" db="EMBL/GenBank/DDBJ databases">
        <title>Phylogenomic reconstructions and comparative analyses of Kickxellomycotina fungi.</title>
        <authorList>
            <person name="Reynolds N.K."/>
            <person name="Stajich J.E."/>
            <person name="Barry K."/>
            <person name="Grigoriev I.V."/>
            <person name="Crous P."/>
            <person name="Smith M.E."/>
        </authorList>
    </citation>
    <scope>NUCLEOTIDE SEQUENCE</scope>
    <source>
        <strain evidence="1">RSA 2271</strain>
    </source>
</reference>
<proteinExistence type="predicted"/>